<dbReference type="STRING" id="1447875.A0A2B7XVR7"/>
<dbReference type="InterPro" id="IPR006683">
    <property type="entry name" value="Thioestr_dom"/>
</dbReference>
<gene>
    <name evidence="4" type="ORF">AJ79_03983</name>
</gene>
<evidence type="ECO:0000259" key="3">
    <source>
        <dbReference type="Pfam" id="PF03061"/>
    </source>
</evidence>
<feature type="domain" description="Thioesterase" evidence="3">
    <location>
        <begin position="65"/>
        <end position="143"/>
    </location>
</feature>
<protein>
    <recommendedName>
        <fullName evidence="3">Thioesterase domain-containing protein</fullName>
    </recommendedName>
</protein>
<dbReference type="PANTHER" id="PTHR21660">
    <property type="entry name" value="THIOESTERASE SUPERFAMILY MEMBER-RELATED"/>
    <property type="match status" value="1"/>
</dbReference>
<comment type="caution">
    <text evidence="4">The sequence shown here is derived from an EMBL/GenBank/DDBJ whole genome shotgun (WGS) entry which is preliminary data.</text>
</comment>
<dbReference type="Pfam" id="PF03061">
    <property type="entry name" value="4HBT"/>
    <property type="match status" value="1"/>
</dbReference>
<dbReference type="EMBL" id="PDNB01000052">
    <property type="protein sequence ID" value="PGH12883.1"/>
    <property type="molecule type" value="Genomic_DNA"/>
</dbReference>
<dbReference type="InterPro" id="IPR029069">
    <property type="entry name" value="HotDog_dom_sf"/>
</dbReference>
<name>A0A2B7XVR7_9EURO</name>
<evidence type="ECO:0000313" key="4">
    <source>
        <dbReference type="EMBL" id="PGH12883.1"/>
    </source>
</evidence>
<reference evidence="4 5" key="1">
    <citation type="submission" date="2017-10" db="EMBL/GenBank/DDBJ databases">
        <title>Comparative genomics in systemic dimorphic fungi from Ajellomycetaceae.</title>
        <authorList>
            <person name="Munoz J.F."/>
            <person name="Mcewen J.G."/>
            <person name="Clay O.K."/>
            <person name="Cuomo C.A."/>
        </authorList>
    </citation>
    <scope>NUCLEOTIDE SEQUENCE [LARGE SCALE GENOMIC DNA]</scope>
    <source>
        <strain evidence="4 5">UAMH5409</strain>
    </source>
</reference>
<dbReference type="InterPro" id="IPR039298">
    <property type="entry name" value="ACOT13"/>
</dbReference>
<dbReference type="Proteomes" id="UP000223968">
    <property type="component" value="Unassembled WGS sequence"/>
</dbReference>
<keyword evidence="5" id="KW-1185">Reference proteome</keyword>
<dbReference type="PANTHER" id="PTHR21660:SF1">
    <property type="entry name" value="ACYL-COENZYME A THIOESTERASE 13"/>
    <property type="match status" value="1"/>
</dbReference>
<proteinExistence type="inferred from homology"/>
<dbReference type="CDD" id="cd03443">
    <property type="entry name" value="PaaI_thioesterase"/>
    <property type="match status" value="1"/>
</dbReference>
<dbReference type="GO" id="GO:0047617">
    <property type="term" value="F:fatty acyl-CoA hydrolase activity"/>
    <property type="evidence" value="ECO:0007669"/>
    <property type="project" value="InterPro"/>
</dbReference>
<dbReference type="OrthoDB" id="2831072at2759"/>
<organism evidence="4 5">
    <name type="scientific">Helicocarpus griseus UAMH5409</name>
    <dbReference type="NCBI Taxonomy" id="1447875"/>
    <lineage>
        <taxon>Eukaryota</taxon>
        <taxon>Fungi</taxon>
        <taxon>Dikarya</taxon>
        <taxon>Ascomycota</taxon>
        <taxon>Pezizomycotina</taxon>
        <taxon>Eurotiomycetes</taxon>
        <taxon>Eurotiomycetidae</taxon>
        <taxon>Onygenales</taxon>
        <taxon>Ajellomycetaceae</taxon>
        <taxon>Helicocarpus</taxon>
    </lineage>
</organism>
<evidence type="ECO:0000256" key="1">
    <source>
        <dbReference type="ARBA" id="ARBA00008324"/>
    </source>
</evidence>
<keyword evidence="2" id="KW-0378">Hydrolase</keyword>
<dbReference type="AlphaFoldDB" id="A0A2B7XVR7"/>
<evidence type="ECO:0000313" key="5">
    <source>
        <dbReference type="Proteomes" id="UP000223968"/>
    </source>
</evidence>
<evidence type="ECO:0000256" key="2">
    <source>
        <dbReference type="ARBA" id="ARBA00022801"/>
    </source>
</evidence>
<comment type="similarity">
    <text evidence="1">Belongs to the thioesterase PaaI family.</text>
</comment>
<accession>A0A2B7XVR7</accession>
<sequence>MNTQNLDKRMKALFEAELRNDEYKGYNHNLFRAHVRYEAAQPGPPARVSFLLTVTEPLCNKSNGLHGGCAATLIDVTTTGLLIATSRPGMFSTGGTSRTLNLKFVRPVPRGTEVRIVNEIVHVGKRLGLVRAEIRRVDTGEVCVVGEHDKVNTDGDGNGGGARL</sequence>
<dbReference type="SUPFAM" id="SSF54637">
    <property type="entry name" value="Thioesterase/thiol ester dehydrase-isomerase"/>
    <property type="match status" value="1"/>
</dbReference>
<dbReference type="Gene3D" id="3.10.129.10">
    <property type="entry name" value="Hotdog Thioesterase"/>
    <property type="match status" value="1"/>
</dbReference>